<proteinExistence type="predicted"/>
<dbReference type="GO" id="GO:0016747">
    <property type="term" value="F:acyltransferase activity, transferring groups other than amino-acyl groups"/>
    <property type="evidence" value="ECO:0007669"/>
    <property type="project" value="InterPro"/>
</dbReference>
<dbReference type="PROSITE" id="PS51186">
    <property type="entry name" value="GNAT"/>
    <property type="match status" value="1"/>
</dbReference>
<evidence type="ECO:0000313" key="2">
    <source>
        <dbReference type="EMBL" id="MBK7417481.1"/>
    </source>
</evidence>
<dbReference type="SUPFAM" id="SSF55729">
    <property type="entry name" value="Acyl-CoA N-acyltransferases (Nat)"/>
    <property type="match status" value="1"/>
</dbReference>
<sequence length="174" mass="19643">MRQMHADDAEAVKNSLNQLSPTARRYRFFTPVKEFTDEMVGRLVDVDPAKEFAVVVLYSEDGLEIPIAGGRFVVDGRDCEFSLVVGDDWQGQGIGRRILRALMYEASRRGLKKIIGNVLTENLAMIELGLSMKFELLDSEEGHSVKCLVRQLPKLPVGFLEKMVLRLRSSRLNT</sequence>
<dbReference type="Pfam" id="PF13302">
    <property type="entry name" value="Acetyltransf_3"/>
    <property type="match status" value="1"/>
</dbReference>
<protein>
    <submittedName>
        <fullName evidence="2">GNAT family N-acetyltransferase</fullName>
    </submittedName>
</protein>
<feature type="domain" description="N-acetyltransferase" evidence="1">
    <location>
        <begin position="1"/>
        <end position="174"/>
    </location>
</feature>
<organism evidence="2 3">
    <name type="scientific">Candidatus Dechloromonas phosphorivorans</name>
    <dbReference type="NCBI Taxonomy" id="2899244"/>
    <lineage>
        <taxon>Bacteria</taxon>
        <taxon>Pseudomonadati</taxon>
        <taxon>Pseudomonadota</taxon>
        <taxon>Betaproteobacteria</taxon>
        <taxon>Rhodocyclales</taxon>
        <taxon>Azonexaceae</taxon>
        <taxon>Dechloromonas</taxon>
    </lineage>
</organism>
<evidence type="ECO:0000313" key="3">
    <source>
        <dbReference type="Proteomes" id="UP000739411"/>
    </source>
</evidence>
<evidence type="ECO:0000259" key="1">
    <source>
        <dbReference type="PROSITE" id="PS51186"/>
    </source>
</evidence>
<dbReference type="Proteomes" id="UP000739411">
    <property type="component" value="Unassembled WGS sequence"/>
</dbReference>
<gene>
    <name evidence="2" type="ORF">IPJ38_22745</name>
</gene>
<dbReference type="AlphaFoldDB" id="A0A935K0R3"/>
<name>A0A935K0R3_9RHOO</name>
<reference evidence="2 3" key="1">
    <citation type="submission" date="2020-10" db="EMBL/GenBank/DDBJ databases">
        <title>Connecting structure to function with the recovery of over 1000 high-quality activated sludge metagenome-assembled genomes encoding full-length rRNA genes using long-read sequencing.</title>
        <authorList>
            <person name="Singleton C.M."/>
            <person name="Petriglieri F."/>
            <person name="Kristensen J.M."/>
            <person name="Kirkegaard R.H."/>
            <person name="Michaelsen T.Y."/>
            <person name="Andersen M.H."/>
            <person name="Karst S.M."/>
            <person name="Dueholm M.S."/>
            <person name="Nielsen P.H."/>
            <person name="Albertsen M."/>
        </authorList>
    </citation>
    <scope>NUCLEOTIDE SEQUENCE [LARGE SCALE GENOMIC DNA]</scope>
    <source>
        <strain evidence="2">EsbW_18-Q3-R4-48_BATAC.463</strain>
    </source>
</reference>
<dbReference type="InterPro" id="IPR000182">
    <property type="entry name" value="GNAT_dom"/>
</dbReference>
<dbReference type="InterPro" id="IPR016181">
    <property type="entry name" value="Acyl_CoA_acyltransferase"/>
</dbReference>
<accession>A0A935K0R3</accession>
<dbReference type="EMBL" id="JADJMS010000052">
    <property type="protein sequence ID" value="MBK7417481.1"/>
    <property type="molecule type" value="Genomic_DNA"/>
</dbReference>
<dbReference type="Gene3D" id="3.40.630.30">
    <property type="match status" value="1"/>
</dbReference>
<comment type="caution">
    <text evidence="2">The sequence shown here is derived from an EMBL/GenBank/DDBJ whole genome shotgun (WGS) entry which is preliminary data.</text>
</comment>
<dbReference type="CDD" id="cd04301">
    <property type="entry name" value="NAT_SF"/>
    <property type="match status" value="1"/>
</dbReference>